<accession>D8IZ34</accession>
<dbReference type="AlphaFoldDB" id="D8IZ34"/>
<reference evidence="1 2" key="1">
    <citation type="submission" date="2010-04" db="EMBL/GenBank/DDBJ databases">
        <title>The genome of Herbaspirillum seropedicae SmR1, an endophytic, nitrogen-fixing, plant-growth promoting beta-Proteobacteria.</title>
        <authorList>
            <person name="Pedrosa F.O."/>
            <person name="Monteiro R.A."/>
            <person name="Wassem R."/>
            <person name="Cruz L.M."/>
            <person name="Ayub R.A."/>
            <person name="Colauto N.B."/>
            <person name="Fernandez M.A."/>
            <person name="Fungaro M.H.P."/>
            <person name="Grisard E.C."/>
            <person name="Hungria M."/>
            <person name="Madeira H.M.F."/>
            <person name="Nodari R.O."/>
            <person name="Osaku C.A."/>
            <person name="Petzl-Erler M.L."/>
            <person name="Terenzi H."/>
            <person name="Vieira L.G.E."/>
            <person name="Almeida M.I.M."/>
            <person name="Alves L.R."/>
            <person name="Arantes O.M.N."/>
            <person name="Balsanelli E."/>
            <person name="Barcellos F.G."/>
            <person name="Baura V.A."/>
            <person name="Binde D.R."/>
            <person name="Campo R.J."/>
            <person name="Chubatsu L.S."/>
            <person name="Chueire L.M.O."/>
            <person name="Ciferri R.R."/>
            <person name="Correa L.C."/>
            <person name="da Conceicao Silva J.L."/>
            <person name="Dabul A.N.G."/>
            <person name="Dambros B.P."/>
            <person name="Faoro H."/>
            <person name="Favetti A."/>
            <person name="Friedermann G."/>
            <person name="Furlaneto M.C."/>
            <person name="Gasques L.S."/>
            <person name="Gimenes C.C.T."/>
            <person name="Gioppo N.M.R."/>
            <person name="Glienke-Blanco C."/>
            <person name="Godoy L.P."/>
            <person name="Guerra M.P."/>
            <person name="Karp S."/>
            <person name="Kava-Cordeiro V."/>
            <person name="Margarido V.P."/>
            <person name="Mathioni S.M."/>
            <person name="Menck-Soares M.A."/>
            <person name="Murace N.K."/>
            <person name="Nicolas M.F."/>
            <person name="Oliveira C.E.C."/>
            <person name="Pagnan N.A.B."/>
            <person name="Pamphile J.A."/>
            <person name="Patussi E.V."/>
            <person name="Pereira L.F.P."/>
            <person name="Pereira-Ferrari L."/>
            <person name="Pinto F.G.S."/>
            <person name="Precoma C."/>
            <person name="Prioli A.J."/>
            <person name="Prioli S.M.A.P."/>
            <person name="Raittz R.T."/>
            <person name="Ramos H.J.O."/>
            <person name="Ribeiro E.M.S.F."/>
            <person name="Rigo L.U."/>
            <person name="Rocha C.L.M.S.C."/>
            <person name="Rocha S.N."/>
            <person name="Santos K."/>
            <person name="Satori D."/>
            <person name="Silva A.G."/>
            <person name="Simao R.C.G."/>
            <person name="Soares M.A.M."/>
            <person name="Souza E.M."/>
            <person name="Steffens M.B.R."/>
            <person name="Steindel M."/>
            <person name="Tadra-Sfeir M.Z."/>
            <person name="Takahashi E.K."/>
            <person name="Torres R.A."/>
            <person name="Valle J.S."/>
            <person name="Vernal J.I."/>
            <person name="Vilas-Boas L.A."/>
            <person name="Watanabe M.A.E."/>
            <person name="Weiss V.A."/>
            <person name="Yates M.A."/>
            <person name="Souza E.M."/>
        </authorList>
    </citation>
    <scope>NUCLEOTIDE SEQUENCE [LARGE SCALE GENOMIC DNA]</scope>
    <source>
        <strain evidence="1 2">SmR1</strain>
    </source>
</reference>
<organism evidence="1 2">
    <name type="scientific">Herbaspirillum seropedicae (strain SmR1)</name>
    <dbReference type="NCBI Taxonomy" id="757424"/>
    <lineage>
        <taxon>Bacteria</taxon>
        <taxon>Pseudomonadati</taxon>
        <taxon>Pseudomonadota</taxon>
        <taxon>Betaproteobacteria</taxon>
        <taxon>Burkholderiales</taxon>
        <taxon>Oxalobacteraceae</taxon>
        <taxon>Herbaspirillum</taxon>
    </lineage>
</organism>
<evidence type="ECO:0000313" key="1">
    <source>
        <dbReference type="EMBL" id="ADJ66238.1"/>
    </source>
</evidence>
<dbReference type="Proteomes" id="UP000000329">
    <property type="component" value="Chromosome"/>
</dbReference>
<protein>
    <submittedName>
        <fullName evidence="1">Uncharacterized protein</fullName>
    </submittedName>
</protein>
<dbReference type="STRING" id="757424.Hsero_4777"/>
<sequence>MTTVFIAGSISIRQLAPKVQERIMNIVRQDFEIVVGDADGVDTLIQQFLQDLKYPRVTLFCTGNAPRNKLGNWPVQPVASRHAPGSRAYFTAKDLAMAEAADSGLMIWDARSSGTLSNVIELLDRKKYCWTFVDTQQVFHAVKGAAALEALIGYMTPSARRQAEARIGLGKKMAALSSREQQMSLLREDVHTAQSSYASA</sequence>
<dbReference type="OrthoDB" id="9788479at2"/>
<gene>
    <name evidence="1" type="ordered locus">Hsero_4777</name>
</gene>
<name>D8IZ34_HERSS</name>
<dbReference type="EMBL" id="CP002039">
    <property type="protein sequence ID" value="ADJ66238.1"/>
    <property type="molecule type" value="Genomic_DNA"/>
</dbReference>
<dbReference type="KEGG" id="hse:Hsero_4777"/>
<dbReference type="HOGENOM" id="CLU_096820_0_0_4"/>
<keyword evidence="2" id="KW-1185">Reference proteome</keyword>
<dbReference type="eggNOG" id="COG5606">
    <property type="taxonomic scope" value="Bacteria"/>
</dbReference>
<proteinExistence type="predicted"/>
<evidence type="ECO:0000313" key="2">
    <source>
        <dbReference type="Proteomes" id="UP000000329"/>
    </source>
</evidence>